<evidence type="ECO:0000313" key="1">
    <source>
        <dbReference type="EMBL" id="CAF9918377.1"/>
    </source>
</evidence>
<keyword evidence="2" id="KW-1185">Reference proteome</keyword>
<protein>
    <submittedName>
        <fullName evidence="1">Uncharacterized protein</fullName>
    </submittedName>
</protein>
<proteinExistence type="predicted"/>
<dbReference type="PANTHER" id="PTHR42085">
    <property type="entry name" value="F-BOX DOMAIN-CONTAINING PROTEIN"/>
    <property type="match status" value="1"/>
</dbReference>
<dbReference type="InterPro" id="IPR038883">
    <property type="entry name" value="AN11006-like"/>
</dbReference>
<name>A0A8H3F963_9LECA</name>
<gene>
    <name evidence="1" type="ORF">GOMPHAMPRED_001504</name>
</gene>
<dbReference type="PANTHER" id="PTHR42085:SF1">
    <property type="entry name" value="F-BOX DOMAIN-CONTAINING PROTEIN"/>
    <property type="match status" value="1"/>
</dbReference>
<organism evidence="1 2">
    <name type="scientific">Gomphillus americanus</name>
    <dbReference type="NCBI Taxonomy" id="1940652"/>
    <lineage>
        <taxon>Eukaryota</taxon>
        <taxon>Fungi</taxon>
        <taxon>Dikarya</taxon>
        <taxon>Ascomycota</taxon>
        <taxon>Pezizomycotina</taxon>
        <taxon>Lecanoromycetes</taxon>
        <taxon>OSLEUM clade</taxon>
        <taxon>Ostropomycetidae</taxon>
        <taxon>Ostropales</taxon>
        <taxon>Graphidaceae</taxon>
        <taxon>Gomphilloideae</taxon>
        <taxon>Gomphillus</taxon>
    </lineage>
</organism>
<dbReference type="AlphaFoldDB" id="A0A8H3F963"/>
<evidence type="ECO:0000313" key="2">
    <source>
        <dbReference type="Proteomes" id="UP000664169"/>
    </source>
</evidence>
<comment type="caution">
    <text evidence="1">The sequence shown here is derived from an EMBL/GenBank/DDBJ whole genome shotgun (WGS) entry which is preliminary data.</text>
</comment>
<reference evidence="1" key="1">
    <citation type="submission" date="2021-03" db="EMBL/GenBank/DDBJ databases">
        <authorList>
            <person name="Tagirdzhanova G."/>
        </authorList>
    </citation>
    <scope>NUCLEOTIDE SEQUENCE</scope>
</reference>
<dbReference type="Proteomes" id="UP000664169">
    <property type="component" value="Unassembled WGS sequence"/>
</dbReference>
<dbReference type="EMBL" id="CAJPDQ010000013">
    <property type="protein sequence ID" value="CAF9918377.1"/>
    <property type="molecule type" value="Genomic_DNA"/>
</dbReference>
<accession>A0A8H3F963</accession>
<dbReference type="OrthoDB" id="2099276at2759"/>
<sequence>MDTLVSMQCNLEDILVRSSFPDDIRIFLSRSLTMEAAKQLAHGLARLATKVDIPHLSLILYCECSSRVGAIVAEGLRPLQGLKSIALVFKSVPGPASKFAKTVGVSLQCTQKIGKAASFTTLPREIRHSIMDFVFNTGHIQEIYIDGNPPMKRFLCCEKCVPASVVKQGCCACYRLVGGYSTTCRCDRTRTALFWTNKLLCMDSMFVLLSTNRITLSGLQPMFEFFSTLPIVGLHAMKIIDIRIKHFEYRLYAEQIPDEFTKIVSIMKEKCNLNMLWLSIDLRNWSQEEWPQDEWSQGEWSQGEWFHGRWLHGIWPRDEWREIDQIRENLTSALKPLQGLDRLDVYLGGGKAEDEDKMEKSIMGKDYDAIARGKIHKFFRDPMNVRSMRVILDGGLNDW</sequence>